<keyword evidence="1" id="KW-0175">Coiled coil</keyword>
<organism evidence="2 3">
    <name type="scientific">Streptococcus lutetiensis 033</name>
    <dbReference type="NCBI Taxonomy" id="1076934"/>
    <lineage>
        <taxon>Bacteria</taxon>
        <taxon>Bacillati</taxon>
        <taxon>Bacillota</taxon>
        <taxon>Bacilli</taxon>
        <taxon>Lactobacillales</taxon>
        <taxon>Streptococcaceae</taxon>
        <taxon>Streptococcus</taxon>
    </lineage>
</organism>
<reference evidence="2 3" key="1">
    <citation type="journal article" date="2013" name="BMC Microbiol.">
        <title>Dynamics of fecal microbial communities in children with diarrhea of unknown etiology and genomic analysis of associated Streptococcus lutetiensis.</title>
        <authorList>
            <person name="Jin D."/>
            <person name="Chen C."/>
            <person name="Li L."/>
            <person name="Lu S."/>
            <person name="Li Z."/>
            <person name="Zhou Z."/>
            <person name="Jing H."/>
            <person name="Xu Y."/>
            <person name="Du P."/>
            <person name="Wang H."/>
            <person name="Xiong Y."/>
            <person name="Zheng H."/>
            <person name="Bai X."/>
            <person name="Sun H."/>
            <person name="Wang L."/>
            <person name="Ye C."/>
            <person name="Gottschalk M."/>
            <person name="Xu J."/>
        </authorList>
    </citation>
    <scope>NUCLEOTIDE SEQUENCE [LARGE SCALE GENOMIC DNA]</scope>
    <source>
        <strain evidence="2 3">033</strain>
    </source>
</reference>
<evidence type="ECO:0000313" key="3">
    <source>
        <dbReference type="Proteomes" id="UP000015268"/>
    </source>
</evidence>
<dbReference type="Proteomes" id="UP000015268">
    <property type="component" value="Chromosome"/>
</dbReference>
<dbReference type="KEGG" id="slu:KE3_1390"/>
<keyword evidence="3" id="KW-1185">Reference proteome</keyword>
<accession>A0AB33AMY4</accession>
<gene>
    <name evidence="2" type="ORF">KE3_1390</name>
</gene>
<dbReference type="EMBL" id="CP003025">
    <property type="protein sequence ID" value="AGS05865.1"/>
    <property type="molecule type" value="Genomic_DNA"/>
</dbReference>
<sequence length="661" mass="73871">MNLTEKAIERTKVTFWHGLSATKHPLGVYDCGSRDHAFANEFDVVSGKKYTVRIIAQRTKGAINLKGGIWYTERTSGYQFDGLAALTQVGELSEDGLGIWERTLTVPNGKIKGRAYVQLEQSSASGFSTAYRVYDAQVFDENEQPLVTDQNNFGALTSPMAAPGGTYIWKRTITYYTDGTNDTVWEYSGVGEKGNTGANGQTSHVHFAFADNATGGGFSLTTPKAYMGWYADFNEAASNDPTKYRWSKWKGDQGLPGKPGADGKTSYFHMAYAESADGRTGFSFKESGQQYQGYYTDFTQSSSTDPKKYTWMDRRAGVEVGSKNLLRKTAINAENLKLFGKSDTTVSVVEKDGHQVYKLVVSGSSNAGAYFNGNSDYYNLVKDRNYTFSFWVLTNKDKTYSSGSLGHIQAVNNNSDKVGNDNLHQHTEPVYSTNNIKANTWTKVWCTFKATSNSYFKPFFWYLRADDEIYIYDMMLNEGTIPLSHSLAPEDAQEQIDSKADQTLTQEQLNALSEKNRNMEAEMAAKASLAEVERWKQAYDEYVAQNDADKTSAEQKLITLTSRVAEWVKDWEDKKVQWSFLDTNMDFGEEGLRLGKKGSPTSILISNDRIGFYSGGSEVASMSNGTLTIDNGIFAKSLQIGHYREEVYEGDKTINVIRWID</sequence>
<dbReference type="AlphaFoldDB" id="A0AB33AMY4"/>
<proteinExistence type="predicted"/>
<protein>
    <submittedName>
        <fullName evidence="2">Phage minor structural protein</fullName>
    </submittedName>
</protein>
<evidence type="ECO:0000256" key="1">
    <source>
        <dbReference type="SAM" id="Coils"/>
    </source>
</evidence>
<feature type="coiled-coil region" evidence="1">
    <location>
        <begin position="502"/>
        <end position="529"/>
    </location>
</feature>
<name>A0AB33AMY4_9STRE</name>
<evidence type="ECO:0000313" key="2">
    <source>
        <dbReference type="EMBL" id="AGS05865.1"/>
    </source>
</evidence>
<dbReference type="Gene3D" id="2.60.120.260">
    <property type="entry name" value="Galactose-binding domain-like"/>
    <property type="match status" value="1"/>
</dbReference>